<reference evidence="3 4" key="1">
    <citation type="submission" date="2009-08" db="EMBL/GenBank/DDBJ databases">
        <title>The Genome Sequence of Spizellomyces punctatus strain DAOM BR117.</title>
        <authorList>
            <consortium name="The Broad Institute Genome Sequencing Platform"/>
            <person name="Russ C."/>
            <person name="Cuomo C."/>
            <person name="Shea T."/>
            <person name="Young S.K."/>
            <person name="Zeng Q."/>
            <person name="Koehrsen M."/>
            <person name="Haas B."/>
            <person name="Borodovsky M."/>
            <person name="Guigo R."/>
            <person name="Alvarado L."/>
            <person name="Berlin A."/>
            <person name="Bochicchio J."/>
            <person name="Borenstein D."/>
            <person name="Chapman S."/>
            <person name="Chen Z."/>
            <person name="Engels R."/>
            <person name="Freedman E."/>
            <person name="Gellesch M."/>
            <person name="Goldberg J."/>
            <person name="Griggs A."/>
            <person name="Gujja S."/>
            <person name="Heiman D."/>
            <person name="Hepburn T."/>
            <person name="Howarth C."/>
            <person name="Jen D."/>
            <person name="Larson L."/>
            <person name="Lewis B."/>
            <person name="Mehta T."/>
            <person name="Park D."/>
            <person name="Pearson M."/>
            <person name="Roberts A."/>
            <person name="Saif S."/>
            <person name="Shenoy N."/>
            <person name="Sisk P."/>
            <person name="Stolte C."/>
            <person name="Sykes S."/>
            <person name="Thomson T."/>
            <person name="Walk T."/>
            <person name="White J."/>
            <person name="Yandava C."/>
            <person name="Burger G."/>
            <person name="Gray M.W."/>
            <person name="Holland P.W.H."/>
            <person name="King N."/>
            <person name="Lang F.B.F."/>
            <person name="Roger A.J."/>
            <person name="Ruiz-Trillo I."/>
            <person name="Lander E."/>
            <person name="Nusbaum C."/>
        </authorList>
    </citation>
    <scope>NUCLEOTIDE SEQUENCE [LARGE SCALE GENOMIC DNA]</scope>
    <source>
        <strain evidence="3 4">DAOM BR117</strain>
    </source>
</reference>
<dbReference type="AlphaFoldDB" id="A0A0L0HAA1"/>
<dbReference type="OrthoDB" id="1920326at2759"/>
<dbReference type="Gene3D" id="3.30.420.10">
    <property type="entry name" value="Ribonuclease H-like superfamily/Ribonuclease H"/>
    <property type="match status" value="1"/>
</dbReference>
<dbReference type="STRING" id="645134.A0A0L0HAA1"/>
<dbReference type="InterPro" id="IPR012337">
    <property type="entry name" value="RNaseH-like_sf"/>
</dbReference>
<sequence>MNVPTCSGNGLGVHRGLLICSWMADTRCRTKHARASIAALPQTSTHGRRWSDPGFSSFSTLVAPRQSDSRKDIGITRSGDATRFFYIPEIVPSSTDRLTKHFERSGLVALHKDPHIYIIRLRDEANLALNILRLYGQDVRACGFAAQYSSARRHQAGAPSILQLALSHRLCLFFQVYNMCTSWGQPRTFHPDRFPTNLKQLLSSFSFSKVGARAAYDAIMLKKHYAVHLNNLVDLRSLAHARGLPTTTLGGLSYMYGGPIHMSVEEDLSREDWDAEILQQNSVFTAANKAFASRMILDRMVCMPDPMPCLDQIQRKKNDMKKIPEDEDDIAEALLILQSALAGREASRERIIKTIKTRHPRWKMVMTEAALQVHVEGVVRDWLKSGKLTLLEKIRR</sequence>
<dbReference type="InterPro" id="IPR036397">
    <property type="entry name" value="RNaseH_sf"/>
</dbReference>
<gene>
    <name evidence="3" type="ORF">SPPG_06192</name>
</gene>
<dbReference type="PANTHER" id="PTHR13620">
    <property type="entry name" value="3-5 EXONUCLEASE"/>
    <property type="match status" value="1"/>
</dbReference>
<dbReference type="eggNOG" id="KOG4373">
    <property type="taxonomic scope" value="Eukaryota"/>
</dbReference>
<evidence type="ECO:0008006" key="5">
    <source>
        <dbReference type="Google" id="ProtNLM"/>
    </source>
</evidence>
<proteinExistence type="predicted"/>
<keyword evidence="2" id="KW-0378">Hydrolase</keyword>
<dbReference type="VEuPathDB" id="FungiDB:SPPG_06192"/>
<dbReference type="PANTHER" id="PTHR13620:SF104">
    <property type="entry name" value="EXONUCLEASE 3'-5' DOMAIN-CONTAINING PROTEIN 2"/>
    <property type="match status" value="1"/>
</dbReference>
<dbReference type="EMBL" id="KQ257460">
    <property type="protein sequence ID" value="KNC98495.1"/>
    <property type="molecule type" value="Genomic_DNA"/>
</dbReference>
<evidence type="ECO:0000313" key="4">
    <source>
        <dbReference type="Proteomes" id="UP000053201"/>
    </source>
</evidence>
<evidence type="ECO:0000256" key="1">
    <source>
        <dbReference type="ARBA" id="ARBA00022722"/>
    </source>
</evidence>
<accession>A0A0L0HAA1</accession>
<dbReference type="InParanoid" id="A0A0L0HAA1"/>
<dbReference type="GO" id="GO:0005737">
    <property type="term" value="C:cytoplasm"/>
    <property type="evidence" value="ECO:0007669"/>
    <property type="project" value="TreeGrafter"/>
</dbReference>
<dbReference type="Proteomes" id="UP000053201">
    <property type="component" value="Unassembled WGS sequence"/>
</dbReference>
<dbReference type="GO" id="GO:0008408">
    <property type="term" value="F:3'-5' exonuclease activity"/>
    <property type="evidence" value="ECO:0007669"/>
    <property type="project" value="TreeGrafter"/>
</dbReference>
<organism evidence="3 4">
    <name type="scientific">Spizellomyces punctatus (strain DAOM BR117)</name>
    <dbReference type="NCBI Taxonomy" id="645134"/>
    <lineage>
        <taxon>Eukaryota</taxon>
        <taxon>Fungi</taxon>
        <taxon>Fungi incertae sedis</taxon>
        <taxon>Chytridiomycota</taxon>
        <taxon>Chytridiomycota incertae sedis</taxon>
        <taxon>Chytridiomycetes</taxon>
        <taxon>Spizellomycetales</taxon>
        <taxon>Spizellomycetaceae</taxon>
        <taxon>Spizellomyces</taxon>
    </lineage>
</organism>
<name>A0A0L0HAA1_SPIPD</name>
<dbReference type="GeneID" id="27689515"/>
<dbReference type="InterPro" id="IPR051132">
    <property type="entry name" value="3-5_Exonuclease_domain"/>
</dbReference>
<dbReference type="GO" id="GO:0003676">
    <property type="term" value="F:nucleic acid binding"/>
    <property type="evidence" value="ECO:0007669"/>
    <property type="project" value="InterPro"/>
</dbReference>
<dbReference type="RefSeq" id="XP_016606535.1">
    <property type="nucleotide sequence ID" value="XM_016754396.1"/>
</dbReference>
<evidence type="ECO:0000313" key="3">
    <source>
        <dbReference type="EMBL" id="KNC98495.1"/>
    </source>
</evidence>
<keyword evidence="1" id="KW-0540">Nuclease</keyword>
<protein>
    <recommendedName>
        <fullName evidence="5">3'-5' exonuclease domain-containing protein</fullName>
    </recommendedName>
</protein>
<dbReference type="GO" id="GO:0005634">
    <property type="term" value="C:nucleus"/>
    <property type="evidence" value="ECO:0007669"/>
    <property type="project" value="TreeGrafter"/>
</dbReference>
<evidence type="ECO:0000256" key="2">
    <source>
        <dbReference type="ARBA" id="ARBA00022801"/>
    </source>
</evidence>
<dbReference type="SUPFAM" id="SSF53098">
    <property type="entry name" value="Ribonuclease H-like"/>
    <property type="match status" value="1"/>
</dbReference>
<keyword evidence="4" id="KW-1185">Reference proteome</keyword>